<evidence type="ECO:0000313" key="2">
    <source>
        <dbReference type="EMBL" id="VAW65963.1"/>
    </source>
</evidence>
<name>A0A3B0XPD1_9ZZZZ</name>
<reference evidence="2" key="1">
    <citation type="submission" date="2018-06" db="EMBL/GenBank/DDBJ databases">
        <authorList>
            <person name="Zhirakovskaya E."/>
        </authorList>
    </citation>
    <scope>NUCLEOTIDE SEQUENCE</scope>
</reference>
<feature type="region of interest" description="Disordered" evidence="1">
    <location>
        <begin position="170"/>
        <end position="197"/>
    </location>
</feature>
<dbReference type="EMBL" id="UOFJ01000200">
    <property type="protein sequence ID" value="VAW65963.1"/>
    <property type="molecule type" value="Genomic_DNA"/>
</dbReference>
<proteinExistence type="predicted"/>
<protein>
    <submittedName>
        <fullName evidence="2">Uncharacterized protein</fullName>
    </submittedName>
</protein>
<evidence type="ECO:0000256" key="1">
    <source>
        <dbReference type="SAM" id="MobiDB-lite"/>
    </source>
</evidence>
<sequence length="197" mass="22597">MYEQIDKHKKNITCAERGSVSLKKNAYVVDKRKNNVIHQLQGMGGNRPVQCFPKDELKETLGSSFIEKHIANSGAPLLESREDQENVLESVYYHRPVDDRRPMNTVFFANAADINNDLKDNAEDDLSYAEKYTTTESYPAITVLRVFKEQSGEYAKAEFQFGNAKPEVKLNKQDGKPSFNHLEKTDPRELEHKFNLI</sequence>
<gene>
    <name evidence="2" type="ORF">MNBD_GAMMA10-618</name>
</gene>
<dbReference type="AlphaFoldDB" id="A0A3B0XPD1"/>
<accession>A0A3B0XPD1</accession>
<organism evidence="2">
    <name type="scientific">hydrothermal vent metagenome</name>
    <dbReference type="NCBI Taxonomy" id="652676"/>
    <lineage>
        <taxon>unclassified sequences</taxon>
        <taxon>metagenomes</taxon>
        <taxon>ecological metagenomes</taxon>
    </lineage>
</organism>